<accession>A0A1Y4LSH6</accession>
<dbReference type="Proteomes" id="UP000195447">
    <property type="component" value="Unassembled WGS sequence"/>
</dbReference>
<evidence type="ECO:0000256" key="3">
    <source>
        <dbReference type="ARBA" id="ARBA00022475"/>
    </source>
</evidence>
<evidence type="ECO:0000313" key="13">
    <source>
        <dbReference type="Proteomes" id="UP000195447"/>
    </source>
</evidence>
<dbReference type="GO" id="GO:0015421">
    <property type="term" value="F:ABC-type oligopeptide transporter activity"/>
    <property type="evidence" value="ECO:0007669"/>
    <property type="project" value="TreeGrafter"/>
</dbReference>
<dbReference type="RefSeq" id="WP_035402369.1">
    <property type="nucleotide sequence ID" value="NZ_CABKSV010000071.1"/>
</dbReference>
<evidence type="ECO:0000259" key="11">
    <source>
        <dbReference type="PROSITE" id="PS50929"/>
    </source>
</evidence>
<dbReference type="AlphaFoldDB" id="A0A1Y4LSH6"/>
<keyword evidence="8 9" id="KW-0472">Membrane</keyword>
<protein>
    <submittedName>
        <fullName evidence="12">Multidrug ABC transporter ATP-binding protein</fullName>
    </submittedName>
</protein>
<dbReference type="InterPro" id="IPR017871">
    <property type="entry name" value="ABC_transporter-like_CS"/>
</dbReference>
<feature type="transmembrane region" description="Helical" evidence="9">
    <location>
        <begin position="12"/>
        <end position="36"/>
    </location>
</feature>
<organism evidence="12 13">
    <name type="scientific">Faecalitalea cylindroides</name>
    <dbReference type="NCBI Taxonomy" id="39483"/>
    <lineage>
        <taxon>Bacteria</taxon>
        <taxon>Bacillati</taxon>
        <taxon>Bacillota</taxon>
        <taxon>Erysipelotrichia</taxon>
        <taxon>Erysipelotrichales</taxon>
        <taxon>Erysipelotrichaceae</taxon>
        <taxon>Faecalitalea</taxon>
    </lineage>
</organism>
<dbReference type="Gene3D" id="1.20.1560.10">
    <property type="entry name" value="ABC transporter type 1, transmembrane domain"/>
    <property type="match status" value="1"/>
</dbReference>
<evidence type="ECO:0000256" key="9">
    <source>
        <dbReference type="SAM" id="Phobius"/>
    </source>
</evidence>
<feature type="transmembrane region" description="Helical" evidence="9">
    <location>
        <begin position="243"/>
        <end position="263"/>
    </location>
</feature>
<reference evidence="13" key="1">
    <citation type="submission" date="2017-04" db="EMBL/GenBank/DDBJ databases">
        <title>Function of individual gut microbiota members based on whole genome sequencing of pure cultures obtained from chicken caecum.</title>
        <authorList>
            <person name="Medvecky M."/>
            <person name="Cejkova D."/>
            <person name="Polansky O."/>
            <person name="Karasova D."/>
            <person name="Kubasova T."/>
            <person name="Cizek A."/>
            <person name="Rychlik I."/>
        </authorList>
    </citation>
    <scope>NUCLEOTIDE SEQUENCE [LARGE SCALE GENOMIC DNA]</scope>
    <source>
        <strain evidence="13">An178</strain>
    </source>
</reference>
<dbReference type="PANTHER" id="PTHR43394:SF1">
    <property type="entry name" value="ATP-BINDING CASSETTE SUB-FAMILY B MEMBER 10, MITOCHONDRIAL"/>
    <property type="match status" value="1"/>
</dbReference>
<keyword evidence="7 9" id="KW-1133">Transmembrane helix</keyword>
<feature type="transmembrane region" description="Helical" evidence="9">
    <location>
        <begin position="125"/>
        <end position="149"/>
    </location>
</feature>
<feature type="transmembrane region" description="Helical" evidence="9">
    <location>
        <begin position="275"/>
        <end position="296"/>
    </location>
</feature>
<dbReference type="PROSITE" id="PS50929">
    <property type="entry name" value="ABC_TM1F"/>
    <property type="match status" value="1"/>
</dbReference>
<dbReference type="GO" id="GO:0016887">
    <property type="term" value="F:ATP hydrolysis activity"/>
    <property type="evidence" value="ECO:0007669"/>
    <property type="project" value="InterPro"/>
</dbReference>
<proteinExistence type="predicted"/>
<comment type="caution">
    <text evidence="12">The sequence shown here is derived from an EMBL/GenBank/DDBJ whole genome shotgun (WGS) entry which is preliminary data.</text>
</comment>
<name>A0A1Y4LSH6_9FIRM</name>
<dbReference type="PANTHER" id="PTHR43394">
    <property type="entry name" value="ATP-DEPENDENT PERMEASE MDL1, MITOCHONDRIAL"/>
    <property type="match status" value="1"/>
</dbReference>
<sequence length="577" mass="65147">MKLILKYLKKYKLLFLIDAISVFGFALVELGIPTLISRMIDQGVNTKDTSFLWSNWALMSIISIVGVCGTVILGYCSTRISTNVTRDIRNDVFEHAMTFSSAEMDKFGVSSMITRTNNDAYQIMLFLNVILRMALMTPVMMIVSIMLIVRISLPLSYIVLLTIPFILIGVFAVAKVSEPISENQQNSIDRINKILREHITGIRVIRSFNKEKNEEERFAKENRYYQRESSKLFKLMSCTEPTFFLLMNIAVMTVYFVSCSMLSAQTISIGDLIAFVEYIFHVMMSVLLFCMVFMMYPRANVSAKRIQAVLDTNSSIIEKENAYVCDLIESLTFDHVSFSYPDGEEAVLSDISFTCKKGEKIAVIGSTGSGKSSLVKLMTRLYDATKGQVLINGKDIKEYQLNSLRNQIGYVAQKAHLFKGSIKENISFGKPDATMDEIEEAAKIAQAKEFIEVRDHQYEDEISEDGTNVSGGQKQRLSIARAIIMDPSLYIYDDSFSALDFKTDATLREALKPKVKDAIFFVVAQRISTIMDADMILVLNDGKLVGKGTHKELMNTCKIYQEIALSQLSRKELMLDE</sequence>
<dbReference type="InterPro" id="IPR036640">
    <property type="entry name" value="ABC1_TM_sf"/>
</dbReference>
<feature type="domain" description="ABC transmembrane type-1" evidence="11">
    <location>
        <begin position="16"/>
        <end position="298"/>
    </location>
</feature>
<dbReference type="GO" id="GO:0005524">
    <property type="term" value="F:ATP binding"/>
    <property type="evidence" value="ECO:0007669"/>
    <property type="project" value="UniProtKB-KW"/>
</dbReference>
<keyword evidence="13" id="KW-1185">Reference proteome</keyword>
<dbReference type="InterPro" id="IPR003439">
    <property type="entry name" value="ABC_transporter-like_ATP-bd"/>
</dbReference>
<dbReference type="InterPro" id="IPR039421">
    <property type="entry name" value="Type_1_exporter"/>
</dbReference>
<dbReference type="CDD" id="cd18548">
    <property type="entry name" value="ABC_6TM_Tm287_like"/>
    <property type="match status" value="1"/>
</dbReference>
<feature type="transmembrane region" description="Helical" evidence="9">
    <location>
        <begin position="155"/>
        <end position="174"/>
    </location>
</feature>
<keyword evidence="6 12" id="KW-0067">ATP-binding</keyword>
<dbReference type="Pfam" id="PF00005">
    <property type="entry name" value="ABC_tran"/>
    <property type="match status" value="1"/>
</dbReference>
<dbReference type="Pfam" id="PF00664">
    <property type="entry name" value="ABC_membrane"/>
    <property type="match status" value="1"/>
</dbReference>
<evidence type="ECO:0000256" key="2">
    <source>
        <dbReference type="ARBA" id="ARBA00022448"/>
    </source>
</evidence>
<dbReference type="FunFam" id="3.40.50.300:FF:000221">
    <property type="entry name" value="Multidrug ABC transporter ATP-binding protein"/>
    <property type="match status" value="1"/>
</dbReference>
<dbReference type="InterPro" id="IPR011527">
    <property type="entry name" value="ABC1_TM_dom"/>
</dbReference>
<evidence type="ECO:0000256" key="6">
    <source>
        <dbReference type="ARBA" id="ARBA00022840"/>
    </source>
</evidence>
<dbReference type="GO" id="GO:0005886">
    <property type="term" value="C:plasma membrane"/>
    <property type="evidence" value="ECO:0007669"/>
    <property type="project" value="UniProtKB-SubCell"/>
</dbReference>
<evidence type="ECO:0000259" key="10">
    <source>
        <dbReference type="PROSITE" id="PS50893"/>
    </source>
</evidence>
<dbReference type="PROSITE" id="PS50893">
    <property type="entry name" value="ABC_TRANSPORTER_2"/>
    <property type="match status" value="1"/>
</dbReference>
<dbReference type="EMBL" id="NFKM01000013">
    <property type="protein sequence ID" value="OUP59604.1"/>
    <property type="molecule type" value="Genomic_DNA"/>
</dbReference>
<comment type="subcellular location">
    <subcellularLocation>
        <location evidence="1">Cell membrane</location>
        <topology evidence="1">Multi-pass membrane protein</topology>
    </subcellularLocation>
</comment>
<evidence type="ECO:0000256" key="5">
    <source>
        <dbReference type="ARBA" id="ARBA00022741"/>
    </source>
</evidence>
<dbReference type="PROSITE" id="PS00211">
    <property type="entry name" value="ABC_TRANSPORTER_1"/>
    <property type="match status" value="1"/>
</dbReference>
<keyword evidence="5" id="KW-0547">Nucleotide-binding</keyword>
<dbReference type="SUPFAM" id="SSF52540">
    <property type="entry name" value="P-loop containing nucleoside triphosphate hydrolases"/>
    <property type="match status" value="1"/>
</dbReference>
<dbReference type="SUPFAM" id="SSF90123">
    <property type="entry name" value="ABC transporter transmembrane region"/>
    <property type="match status" value="1"/>
</dbReference>
<dbReference type="SMART" id="SM00382">
    <property type="entry name" value="AAA"/>
    <property type="match status" value="1"/>
</dbReference>
<keyword evidence="4 9" id="KW-0812">Transmembrane</keyword>
<evidence type="ECO:0000256" key="8">
    <source>
        <dbReference type="ARBA" id="ARBA00023136"/>
    </source>
</evidence>
<dbReference type="InterPro" id="IPR027417">
    <property type="entry name" value="P-loop_NTPase"/>
</dbReference>
<dbReference type="InterPro" id="IPR003593">
    <property type="entry name" value="AAA+_ATPase"/>
</dbReference>
<dbReference type="Gene3D" id="3.40.50.300">
    <property type="entry name" value="P-loop containing nucleotide triphosphate hydrolases"/>
    <property type="match status" value="1"/>
</dbReference>
<evidence type="ECO:0000313" key="12">
    <source>
        <dbReference type="EMBL" id="OUP59604.1"/>
    </source>
</evidence>
<evidence type="ECO:0000256" key="7">
    <source>
        <dbReference type="ARBA" id="ARBA00022989"/>
    </source>
</evidence>
<evidence type="ECO:0000256" key="1">
    <source>
        <dbReference type="ARBA" id="ARBA00004651"/>
    </source>
</evidence>
<keyword evidence="2" id="KW-0813">Transport</keyword>
<gene>
    <name evidence="12" type="ORF">B5F14_07220</name>
</gene>
<feature type="transmembrane region" description="Helical" evidence="9">
    <location>
        <begin position="56"/>
        <end position="76"/>
    </location>
</feature>
<keyword evidence="3" id="KW-1003">Cell membrane</keyword>
<feature type="domain" description="ABC transporter" evidence="10">
    <location>
        <begin position="331"/>
        <end position="566"/>
    </location>
</feature>
<evidence type="ECO:0000256" key="4">
    <source>
        <dbReference type="ARBA" id="ARBA00022692"/>
    </source>
</evidence>